<reference evidence="1 2" key="1">
    <citation type="journal article" date="2021" name="Front. Microbiol.">
        <title>Aerobic Denitrification and Heterotrophic Sulfur Oxidation in the Genus Halomonas Revealed by Six Novel Species Characterizations and Genome-Based Analysis.</title>
        <authorList>
            <person name="Wang L."/>
            <person name="Shao Z."/>
        </authorList>
    </citation>
    <scope>NUCLEOTIDE SEQUENCE [LARGE SCALE GENOMIC DNA]</scope>
    <source>
        <strain evidence="1 2">MCCC 1A11081</strain>
    </source>
</reference>
<keyword evidence="2" id="KW-1185">Reference proteome</keyword>
<evidence type="ECO:0000313" key="1">
    <source>
        <dbReference type="EMBL" id="MCE8004404.1"/>
    </source>
</evidence>
<name>A0ABS9A9D0_9GAMM</name>
<gene>
    <name evidence="1" type="ORF">HOP53_16365</name>
</gene>
<protein>
    <submittedName>
        <fullName evidence="1">Uncharacterized protein</fullName>
    </submittedName>
</protein>
<dbReference type="Proteomes" id="UP001320168">
    <property type="component" value="Unassembled WGS sequence"/>
</dbReference>
<comment type="caution">
    <text evidence="1">The sequence shown here is derived from an EMBL/GenBank/DDBJ whole genome shotgun (WGS) entry which is preliminary data.</text>
</comment>
<dbReference type="EMBL" id="JABFTX010000003">
    <property type="protein sequence ID" value="MCE8004404.1"/>
    <property type="molecule type" value="Genomic_DNA"/>
</dbReference>
<organism evidence="1 2">
    <name type="scientific">Billgrantia ethanolica</name>
    <dbReference type="NCBI Taxonomy" id="2733486"/>
    <lineage>
        <taxon>Bacteria</taxon>
        <taxon>Pseudomonadati</taxon>
        <taxon>Pseudomonadota</taxon>
        <taxon>Gammaproteobacteria</taxon>
        <taxon>Oceanospirillales</taxon>
        <taxon>Halomonadaceae</taxon>
        <taxon>Billgrantia</taxon>
    </lineage>
</organism>
<accession>A0ABS9A9D0</accession>
<dbReference type="RefSeq" id="WP_234271010.1">
    <property type="nucleotide sequence ID" value="NZ_JABFTX010000003.1"/>
</dbReference>
<proteinExistence type="predicted"/>
<evidence type="ECO:0000313" key="2">
    <source>
        <dbReference type="Proteomes" id="UP001320168"/>
    </source>
</evidence>
<sequence length="56" mass="6345">MATIDIEHIMSELDDHAQTLRALSERLSSSDPEAAHATEVVAQELWELRKELGDER</sequence>